<name>A0ABR2WHP7_9FUNG</name>
<dbReference type="EMBL" id="JASJQH010001613">
    <property type="protein sequence ID" value="KAK9761033.1"/>
    <property type="molecule type" value="Genomic_DNA"/>
</dbReference>
<evidence type="ECO:0000313" key="2">
    <source>
        <dbReference type="Proteomes" id="UP001479436"/>
    </source>
</evidence>
<gene>
    <name evidence="1" type="ORF">K7432_014381</name>
</gene>
<sequence length="70" mass="8191">MNPVDIKQPVHPKKDLSRPMLNRTVSYYSSMNLNERFPVIKKTNHRFPGFEEIIRTESTLHLSLTPRVAL</sequence>
<accession>A0ABR2WHP7</accession>
<organism evidence="1 2">
    <name type="scientific">Basidiobolus ranarum</name>
    <dbReference type="NCBI Taxonomy" id="34480"/>
    <lineage>
        <taxon>Eukaryota</taxon>
        <taxon>Fungi</taxon>
        <taxon>Fungi incertae sedis</taxon>
        <taxon>Zoopagomycota</taxon>
        <taxon>Entomophthoromycotina</taxon>
        <taxon>Basidiobolomycetes</taxon>
        <taxon>Basidiobolales</taxon>
        <taxon>Basidiobolaceae</taxon>
        <taxon>Basidiobolus</taxon>
    </lineage>
</organism>
<comment type="caution">
    <text evidence="1">The sequence shown here is derived from an EMBL/GenBank/DDBJ whole genome shotgun (WGS) entry which is preliminary data.</text>
</comment>
<protein>
    <submittedName>
        <fullName evidence="1">Uncharacterized protein</fullName>
    </submittedName>
</protein>
<keyword evidence="2" id="KW-1185">Reference proteome</keyword>
<dbReference type="Proteomes" id="UP001479436">
    <property type="component" value="Unassembled WGS sequence"/>
</dbReference>
<proteinExistence type="predicted"/>
<reference evidence="1 2" key="1">
    <citation type="submission" date="2023-04" db="EMBL/GenBank/DDBJ databases">
        <title>Genome of Basidiobolus ranarum AG-B5.</title>
        <authorList>
            <person name="Stajich J.E."/>
            <person name="Carter-House D."/>
            <person name="Gryganskyi A."/>
        </authorList>
    </citation>
    <scope>NUCLEOTIDE SEQUENCE [LARGE SCALE GENOMIC DNA]</scope>
    <source>
        <strain evidence="1 2">AG-B5</strain>
    </source>
</reference>
<evidence type="ECO:0000313" key="1">
    <source>
        <dbReference type="EMBL" id="KAK9761033.1"/>
    </source>
</evidence>